<reference evidence="3" key="1">
    <citation type="journal article" date="2011" name="Proc. Natl. Acad. Sci. U.S.A.">
        <title>Obligate biotrophy features unraveled by the genomic analysis of rust fungi.</title>
        <authorList>
            <person name="Duplessis S."/>
            <person name="Cuomo C.A."/>
            <person name="Lin Y.-C."/>
            <person name="Aerts A."/>
            <person name="Tisserant E."/>
            <person name="Veneault-Fourrey C."/>
            <person name="Joly D.L."/>
            <person name="Hacquard S."/>
            <person name="Amselem J."/>
            <person name="Cantarel B.L."/>
            <person name="Chiu R."/>
            <person name="Coutinho P.M."/>
            <person name="Feau N."/>
            <person name="Field M."/>
            <person name="Frey P."/>
            <person name="Gelhaye E."/>
            <person name="Goldberg J."/>
            <person name="Grabherr M.G."/>
            <person name="Kodira C.D."/>
            <person name="Kohler A."/>
            <person name="Kuees U."/>
            <person name="Lindquist E.A."/>
            <person name="Lucas S.M."/>
            <person name="Mago R."/>
            <person name="Mauceli E."/>
            <person name="Morin E."/>
            <person name="Murat C."/>
            <person name="Pangilinan J.L."/>
            <person name="Park R."/>
            <person name="Pearson M."/>
            <person name="Quesneville H."/>
            <person name="Rouhier N."/>
            <person name="Sakthikumar S."/>
            <person name="Salamov A.A."/>
            <person name="Schmutz J."/>
            <person name="Selles B."/>
            <person name="Shapiro H."/>
            <person name="Tanguay P."/>
            <person name="Tuskan G.A."/>
            <person name="Henrissat B."/>
            <person name="Van de Peer Y."/>
            <person name="Rouze P."/>
            <person name="Ellis J.G."/>
            <person name="Dodds P.N."/>
            <person name="Schein J.E."/>
            <person name="Zhong S."/>
            <person name="Hamelin R.C."/>
            <person name="Grigoriev I.V."/>
            <person name="Szabo L.J."/>
            <person name="Martin F."/>
        </authorList>
    </citation>
    <scope>NUCLEOTIDE SEQUENCE [LARGE SCALE GENOMIC DNA]</scope>
    <source>
        <strain evidence="3">98AG31 / pathotype 3-4-7</strain>
    </source>
</reference>
<dbReference type="VEuPathDB" id="FungiDB:MELLADRAFT_110321"/>
<dbReference type="Proteomes" id="UP000001072">
    <property type="component" value="Unassembled WGS sequence"/>
</dbReference>
<accession>F4RZD7</accession>
<gene>
    <name evidence="2" type="ORF">MELLADRAFT_110321</name>
</gene>
<dbReference type="GeneID" id="18924044"/>
<feature type="compositionally biased region" description="Basic residues" evidence="1">
    <location>
        <begin position="45"/>
        <end position="59"/>
    </location>
</feature>
<dbReference type="AlphaFoldDB" id="F4RZD7"/>
<dbReference type="HOGENOM" id="CLU_2264330_0_0_1"/>
<sequence>MGEGSQEVNQLGGGNDNSKKSLVLDLTNGDEDGSSDSISEGGGKKGGKGKSVKKRKRSKGVKEATTSGNLDDSQMDDHAMMKNRVLYAGLFEDDHTLKDTLGW</sequence>
<feature type="region of interest" description="Disordered" evidence="1">
    <location>
        <begin position="1"/>
        <end position="76"/>
    </location>
</feature>
<evidence type="ECO:0000256" key="1">
    <source>
        <dbReference type="SAM" id="MobiDB-lite"/>
    </source>
</evidence>
<proteinExistence type="predicted"/>
<organism evidence="3">
    <name type="scientific">Melampsora larici-populina (strain 98AG31 / pathotype 3-4-7)</name>
    <name type="common">Poplar leaf rust fungus</name>
    <dbReference type="NCBI Taxonomy" id="747676"/>
    <lineage>
        <taxon>Eukaryota</taxon>
        <taxon>Fungi</taxon>
        <taxon>Dikarya</taxon>
        <taxon>Basidiomycota</taxon>
        <taxon>Pucciniomycotina</taxon>
        <taxon>Pucciniomycetes</taxon>
        <taxon>Pucciniales</taxon>
        <taxon>Melampsoraceae</taxon>
        <taxon>Melampsora</taxon>
    </lineage>
</organism>
<keyword evidence="3" id="KW-1185">Reference proteome</keyword>
<dbReference type="RefSeq" id="XP_007414530.1">
    <property type="nucleotide sequence ID" value="XM_007414468.1"/>
</dbReference>
<dbReference type="InParanoid" id="F4RZD7"/>
<evidence type="ECO:0000313" key="3">
    <source>
        <dbReference type="Proteomes" id="UP000001072"/>
    </source>
</evidence>
<dbReference type="KEGG" id="mlr:MELLADRAFT_110321"/>
<name>F4RZD7_MELLP</name>
<protein>
    <submittedName>
        <fullName evidence="2">Uncharacterized protein</fullName>
    </submittedName>
</protein>
<evidence type="ECO:0000313" key="2">
    <source>
        <dbReference type="EMBL" id="EGG02273.1"/>
    </source>
</evidence>
<dbReference type="EMBL" id="GL883132">
    <property type="protein sequence ID" value="EGG02273.1"/>
    <property type="molecule type" value="Genomic_DNA"/>
</dbReference>